<evidence type="ECO:0000313" key="2">
    <source>
        <dbReference type="Proteomes" id="UP000006394"/>
    </source>
</evidence>
<gene>
    <name evidence="1" type="ordered locus">FP2340</name>
</gene>
<keyword evidence="2" id="KW-1185">Reference proteome</keyword>
<evidence type="ECO:0000313" key="1">
    <source>
        <dbReference type="EMBL" id="CAL44395.1"/>
    </source>
</evidence>
<dbReference type="OrthoDB" id="1362197at2"/>
<dbReference type="KEGG" id="fps:FP2340"/>
<dbReference type="EMBL" id="AM398681">
    <property type="protein sequence ID" value="CAL44395.1"/>
    <property type="molecule type" value="Genomic_DNA"/>
</dbReference>
<dbReference type="GeneID" id="71772326"/>
<proteinExistence type="predicted"/>
<dbReference type="HOGENOM" id="CLU_2011868_0_0_10"/>
<accession>A6H221</accession>
<reference evidence="1 2" key="1">
    <citation type="journal article" date="2007" name="Nat. Biotechnol.">
        <title>Complete genome sequence of the fish pathogen Flavobacterium psychrophilum.</title>
        <authorList>
            <person name="Duchaud E."/>
            <person name="Boussaha M."/>
            <person name="Loux V."/>
            <person name="Bernardet J.F."/>
            <person name="Michel C."/>
            <person name="Kerouault B."/>
            <person name="Mondot S."/>
            <person name="Nicolas P."/>
            <person name="Bossy R."/>
            <person name="Caron C."/>
            <person name="Bessieres P."/>
            <person name="Gibrat J.F."/>
            <person name="Claverol S."/>
            <person name="Dumetz F."/>
            <person name="Le Henaff M."/>
            <person name="Benmansour A."/>
        </authorList>
    </citation>
    <scope>NUCLEOTIDE SEQUENCE [LARGE SCALE GENOMIC DNA]</scope>
    <source>
        <strain evidence="2">ATCC 49511 / DSM 21280 / CIP 103535 / JIP02/86</strain>
    </source>
</reference>
<dbReference type="EnsemblBacteria" id="CAL44395">
    <property type="protein sequence ID" value="CAL44395"/>
    <property type="gene ID" value="FP2340"/>
</dbReference>
<dbReference type="RefSeq" id="WP_011964429.1">
    <property type="nucleotide sequence ID" value="NC_009613.3"/>
</dbReference>
<dbReference type="Proteomes" id="UP000006394">
    <property type="component" value="Chromosome"/>
</dbReference>
<protein>
    <submittedName>
        <fullName evidence="1">Uncharacterized protein</fullName>
    </submittedName>
</protein>
<name>A6H221_FLAPJ</name>
<dbReference type="STRING" id="402612.FP2340"/>
<organism evidence="1 2">
    <name type="scientific">Flavobacterium psychrophilum (strain ATCC 49511 / DSM 21280 / CIP 103535 / JIP02/86)</name>
    <dbReference type="NCBI Taxonomy" id="402612"/>
    <lineage>
        <taxon>Bacteria</taxon>
        <taxon>Pseudomonadati</taxon>
        <taxon>Bacteroidota</taxon>
        <taxon>Flavobacteriia</taxon>
        <taxon>Flavobacteriales</taxon>
        <taxon>Flavobacteriaceae</taxon>
        <taxon>Flavobacterium</taxon>
    </lineage>
</organism>
<dbReference type="PATRIC" id="fig|402612.5.peg.2394"/>
<dbReference type="AlphaFoldDB" id="A6H221"/>
<sequence length="123" mass="15054">MKPSKSNIKEKLIEFLNAFSKNELHIIEELNAFLEKTFSKYEDLFYKIVSNLLNYQVVYVSEDKPQVLRKFKKDLLKNLKFPFKYKKLIYFDNILIRDYIFKAHTIVYFVNEPKKYSRSFRIY</sequence>